<evidence type="ECO:0000259" key="9">
    <source>
        <dbReference type="SMART" id="SM00831"/>
    </source>
</evidence>
<dbReference type="PANTHER" id="PTHR43294:SF21">
    <property type="entry name" value="CATION TRANSPORTING ATPASE"/>
    <property type="match status" value="1"/>
</dbReference>
<dbReference type="Pfam" id="PF00690">
    <property type="entry name" value="Cation_ATPase_N"/>
    <property type="match status" value="2"/>
</dbReference>
<evidence type="ECO:0000256" key="8">
    <source>
        <dbReference type="SAM" id="Phobius"/>
    </source>
</evidence>
<dbReference type="Pfam" id="PF13246">
    <property type="entry name" value="Cation_ATPase"/>
    <property type="match status" value="2"/>
</dbReference>
<dbReference type="SUPFAM" id="SSF81665">
    <property type="entry name" value="Calcium ATPase, transmembrane domain M"/>
    <property type="match status" value="2"/>
</dbReference>
<proteinExistence type="predicted"/>
<keyword evidence="7 8" id="KW-0472">Membrane</keyword>
<organism evidence="10 11">
    <name type="scientific">Argiope bruennichi</name>
    <name type="common">Wasp spider</name>
    <name type="synonym">Aranea bruennichi</name>
    <dbReference type="NCBI Taxonomy" id="94029"/>
    <lineage>
        <taxon>Eukaryota</taxon>
        <taxon>Metazoa</taxon>
        <taxon>Ecdysozoa</taxon>
        <taxon>Arthropoda</taxon>
        <taxon>Chelicerata</taxon>
        <taxon>Arachnida</taxon>
        <taxon>Araneae</taxon>
        <taxon>Araneomorphae</taxon>
        <taxon>Entelegynae</taxon>
        <taxon>Araneoidea</taxon>
        <taxon>Araneidae</taxon>
        <taxon>Argiope</taxon>
    </lineage>
</organism>
<dbReference type="NCBIfam" id="TIGR01494">
    <property type="entry name" value="ATPase_P-type"/>
    <property type="match status" value="1"/>
</dbReference>
<keyword evidence="4" id="KW-0547">Nucleotide-binding</keyword>
<dbReference type="SUPFAM" id="SSF81653">
    <property type="entry name" value="Calcium ATPase, transduction domain A"/>
    <property type="match status" value="2"/>
</dbReference>
<feature type="transmembrane region" description="Helical" evidence="8">
    <location>
        <begin position="69"/>
        <end position="88"/>
    </location>
</feature>
<dbReference type="Pfam" id="PF00689">
    <property type="entry name" value="Cation_ATPase_C"/>
    <property type="match status" value="1"/>
</dbReference>
<feature type="transmembrane region" description="Helical" evidence="8">
    <location>
        <begin position="1658"/>
        <end position="1680"/>
    </location>
</feature>
<dbReference type="GO" id="GO:1902600">
    <property type="term" value="P:proton transmembrane transport"/>
    <property type="evidence" value="ECO:0007669"/>
    <property type="project" value="TreeGrafter"/>
</dbReference>
<dbReference type="InterPro" id="IPR023299">
    <property type="entry name" value="ATPase_P-typ_cyto_dom_N"/>
</dbReference>
<dbReference type="GO" id="GO:0016887">
    <property type="term" value="F:ATP hydrolysis activity"/>
    <property type="evidence" value="ECO:0007669"/>
    <property type="project" value="InterPro"/>
</dbReference>
<dbReference type="PANTHER" id="PTHR43294">
    <property type="entry name" value="SODIUM/POTASSIUM-TRANSPORTING ATPASE SUBUNIT ALPHA"/>
    <property type="match status" value="1"/>
</dbReference>
<dbReference type="Gene3D" id="3.40.50.1000">
    <property type="entry name" value="HAD superfamily/HAD-like"/>
    <property type="match status" value="2"/>
</dbReference>
<dbReference type="EMBL" id="JABXBU010002227">
    <property type="protein sequence ID" value="KAF8774486.1"/>
    <property type="molecule type" value="Genomic_DNA"/>
</dbReference>
<gene>
    <name evidence="10" type="ORF">HNY73_017031</name>
</gene>
<dbReference type="GO" id="GO:0005391">
    <property type="term" value="F:P-type sodium:potassium-exchanging transporter activity"/>
    <property type="evidence" value="ECO:0007669"/>
    <property type="project" value="TreeGrafter"/>
</dbReference>
<evidence type="ECO:0000313" key="11">
    <source>
        <dbReference type="Proteomes" id="UP000807504"/>
    </source>
</evidence>
<evidence type="ECO:0000313" key="10">
    <source>
        <dbReference type="EMBL" id="KAF8774486.1"/>
    </source>
</evidence>
<dbReference type="PRINTS" id="PR00121">
    <property type="entry name" value="NAKATPASE"/>
</dbReference>
<dbReference type="SUPFAM" id="SSF56784">
    <property type="entry name" value="HAD-like"/>
    <property type="match status" value="2"/>
</dbReference>
<feature type="transmembrane region" description="Helical" evidence="8">
    <location>
        <begin position="971"/>
        <end position="991"/>
    </location>
</feature>
<dbReference type="GO" id="GO:0006883">
    <property type="term" value="P:intracellular sodium ion homeostasis"/>
    <property type="evidence" value="ECO:0007669"/>
    <property type="project" value="TreeGrafter"/>
</dbReference>
<name>A0A8T0EPA0_ARGBR</name>
<evidence type="ECO:0000256" key="3">
    <source>
        <dbReference type="ARBA" id="ARBA00022692"/>
    </source>
</evidence>
<feature type="domain" description="Cation-transporting P-type ATPase N-terminal" evidence="9">
    <location>
        <begin position="13"/>
        <end position="86"/>
    </location>
</feature>
<feature type="transmembrane region" description="Helical" evidence="8">
    <location>
        <begin position="1772"/>
        <end position="1796"/>
    </location>
</feature>
<dbReference type="GO" id="GO:0030007">
    <property type="term" value="P:intracellular potassium ion homeostasis"/>
    <property type="evidence" value="ECO:0007669"/>
    <property type="project" value="TreeGrafter"/>
</dbReference>
<feature type="transmembrane region" description="Helical" evidence="8">
    <location>
        <begin position="937"/>
        <end position="959"/>
    </location>
</feature>
<dbReference type="InterPro" id="IPR050510">
    <property type="entry name" value="Cation_transp_ATPase_P-type"/>
</dbReference>
<dbReference type="InterPro" id="IPR006068">
    <property type="entry name" value="ATPase_P-typ_cation-transptr_C"/>
</dbReference>
<dbReference type="InterPro" id="IPR001757">
    <property type="entry name" value="P_typ_ATPase"/>
</dbReference>
<dbReference type="InterPro" id="IPR023298">
    <property type="entry name" value="ATPase_P-typ_TM_dom_sf"/>
</dbReference>
<keyword evidence="2" id="KW-1003">Cell membrane</keyword>
<keyword evidence="6 8" id="KW-1133">Transmembrane helix</keyword>
<feature type="transmembrane region" description="Helical" evidence="8">
    <location>
        <begin position="1137"/>
        <end position="1158"/>
    </location>
</feature>
<dbReference type="FunFam" id="1.20.1110.10:FF:000095">
    <property type="entry name" value="Sodium/potassium-transporting ATPase subunit alpha-1"/>
    <property type="match status" value="1"/>
</dbReference>
<keyword evidence="3 8" id="KW-0812">Transmembrane</keyword>
<accession>A0A8T0EPA0</accession>
<sequence>MQIQKRLSYYKEEWHCIPLDELVEKLGTNLEKGITFCHAEHCLSRDGPNKLTPLKEPLRLFHFTRHLRGIILPLMIAVLLCFITATMPDLQPIGSHSLDKVYLGVLLILSTIIVCSFSIIVERKSKQVLESLRDLYPQFAVVLRNGEKWRIRARDIVVGDIVVLKQGDYVPADIRISESTDLETDDSRIIGTLEWRPKNPYNVKPDPLETENLAFFGTYCMRGYGRGICIATGDETVLGQTLDLTVALEKRKTAIYNSIEGLVHFLATMTGGLGIILFICSYHVGWFWLDTALYLLILVIANIPDSLLSGTTASLAISAKRMASHNCLVKDLETVENLGVVTVVCCGKKDVITQNVHTVHYLWLDQRSSPLNLIKREIEFNCITASPGWADFVRAACLCNSNEAQTSITKLNSSKESSGNSLEEATMVFLKKCAVDVSHYRENYTKVFELPYNPNRNKFHVTVHEEATTCEEPNGNYILSVKGAPDIVMSFCSSILVDGEMKPLDKFYLNDFSQTAENLLSKGEVVIGFCDIEVPKSDFPTYFKFEATTIPLKGLRFLGMISFQDPVRPSTIEAIRNFRNAGIKVMLLTGDHPILAKSLATRVGIIGESSETRDELAERLHISVEDVEPGSVQAVVICGDELNALKDAELFELLMAYEEVVFARIMPEQKSRIVKVCQAMHHSVAITGRKFEDCEALKQADIGIAMGKNSCDLCNENANVILLDKSFLTSVTAVKEGNVLPFFTNFDTVQMDNPRSIGVRQPPQVHRLCNDLQTLSDSTFLSATHTAHSSADGRLAHSTHIFRNRHDVYRPKGSGVLFPNRILHHRGHHATVYTHYTENKQRVTAATRNEELCVEFQPIYLSNSRTDCLLRTRAKSFSSYVSIKNDHYVPLPALVEKLGTDLEKGLNSTQARAVLEKDGPNVISIRRGRTFRGMRRMFGPFTVMLLFGGMLAFAAYGLQVYEHYNWQELDYVYSGFILFFISFINAICFMYQHKSQTKTFEKFQIMWPKKACVIRDGERQLIPVSQVVKGDMVEIQAGERLPADIRLVVAHSMTVDNRFITNDSTPVPRNVHTKHKNILRSENMAFLSTQCMDGFGRGIVVATGDRTVVGKIARLTVILDSDIKPPLAYEIRIYDKYVAVFVTLVTAVFCVWVTLGKYSLSDLLINAITTIASNVPEGLIPTIGVILTVMVKRLGKNRCLMKNLMTLDTLGLTSTVILRTKSLTTKEMIVSHLWMDDKIYTVTENEDGPVKAEYLSAKSFSDFSRGAILSNCAESPYKNPENTSVKRQYSEEVDNAILAFMEKTVGNVMEYRRKNERVLSYPFNAKSSYSLRSKASHFERSCRFQVTIHRFTCNDAPSEYVAFIKGSPEILWQRSSSLLLRGGFVEIDENLKEKFWRAFKEFGRLAEIVVGLCDYVLPKEEYGENESFASTSISLPDSGLRFLGMISLLDPPEQDSIETIVKLRQAGIKVLLASGAHDAAAIGIAKKYGFIADDPALKTVEEINSMTRRSINPEECKSVIITREILHSLEAEDLDKLLGSDSELVFTRVTSHQKFMIVDALQRRGETVALVGEGISEAASIKKADIGIALANFGRDTVVESADMVLLDNNLSGILKGIELGRLSYTNIKKSLLLAMSAHVPEMLPFFLNIVAELPMPLMAKAFLCLNIGIDIFPAICIGFEKEEDNIMLREPRRRKDDRLFSFRILFVSYMQYGIWQTMAGYMNNFLIIAEDGFTPDMVFGIKTVWDSKAINDLKDHYNQEWTYYHRKKLEYLGQTAFFSTVVVMQLFNAVMCKTLKNSIFQQGMRNWYLNCSLIFSLLIAVSAVYTPYFDHFFRMVAMPIKLWFVPVPFALWLFAVEEVRKWYMRRLGPGSWLEQISVT</sequence>
<reference evidence="10" key="1">
    <citation type="journal article" date="2020" name="bioRxiv">
        <title>Chromosome-level reference genome of the European wasp spider Argiope bruennichi: a resource for studies on range expansion and evolutionary adaptation.</title>
        <authorList>
            <person name="Sheffer M.M."/>
            <person name="Hoppe A."/>
            <person name="Krehenwinkel H."/>
            <person name="Uhl G."/>
            <person name="Kuss A.W."/>
            <person name="Jensen L."/>
            <person name="Jensen C."/>
            <person name="Gillespie R.G."/>
            <person name="Hoff K.J."/>
            <person name="Prost S."/>
        </authorList>
    </citation>
    <scope>NUCLEOTIDE SEQUENCE</scope>
</reference>
<dbReference type="InterPro" id="IPR004014">
    <property type="entry name" value="ATPase_P-typ_cation-transptr_N"/>
</dbReference>
<evidence type="ECO:0000256" key="2">
    <source>
        <dbReference type="ARBA" id="ARBA00022475"/>
    </source>
</evidence>
<feature type="transmembrane region" description="Helical" evidence="8">
    <location>
        <begin position="1808"/>
        <end position="1827"/>
    </location>
</feature>
<dbReference type="InterPro" id="IPR059000">
    <property type="entry name" value="ATPase_P-type_domA"/>
</dbReference>
<protein>
    <submittedName>
        <fullName evidence="10">Sodium/potassium-transporting ATPase subunit like protein</fullName>
    </submittedName>
</protein>
<evidence type="ECO:0000256" key="6">
    <source>
        <dbReference type="ARBA" id="ARBA00022989"/>
    </source>
</evidence>
<dbReference type="SMART" id="SM00831">
    <property type="entry name" value="Cation_ATPase_N"/>
    <property type="match status" value="2"/>
</dbReference>
<dbReference type="GO" id="GO:0005886">
    <property type="term" value="C:plasma membrane"/>
    <property type="evidence" value="ECO:0007669"/>
    <property type="project" value="UniProtKB-SubCell"/>
</dbReference>
<evidence type="ECO:0000256" key="7">
    <source>
        <dbReference type="ARBA" id="ARBA00023136"/>
    </source>
</evidence>
<dbReference type="InterPro" id="IPR008250">
    <property type="entry name" value="ATPase_P-typ_transduc_dom_A_sf"/>
</dbReference>
<feature type="transmembrane region" description="Helical" evidence="8">
    <location>
        <begin position="1701"/>
        <end position="1719"/>
    </location>
</feature>
<dbReference type="InterPro" id="IPR023214">
    <property type="entry name" value="HAD_sf"/>
</dbReference>
<feature type="transmembrane region" description="Helical" evidence="8">
    <location>
        <begin position="261"/>
        <end position="286"/>
    </location>
</feature>
<feature type="transmembrane region" description="Helical" evidence="8">
    <location>
        <begin position="1833"/>
        <end position="1857"/>
    </location>
</feature>
<reference evidence="10" key="2">
    <citation type="submission" date="2020-06" db="EMBL/GenBank/DDBJ databases">
        <authorList>
            <person name="Sheffer M."/>
        </authorList>
    </citation>
    <scope>NUCLEOTIDE SEQUENCE</scope>
</reference>
<dbReference type="InterPro" id="IPR036412">
    <property type="entry name" value="HAD-like_sf"/>
</dbReference>
<dbReference type="Gene3D" id="2.70.150.10">
    <property type="entry name" value="Calcium-transporting ATPase, cytoplasmic transduction domain A"/>
    <property type="match status" value="2"/>
</dbReference>
<comment type="caution">
    <text evidence="10">The sequence shown here is derived from an EMBL/GenBank/DDBJ whole genome shotgun (WGS) entry which is preliminary data.</text>
</comment>
<comment type="subcellular location">
    <subcellularLocation>
        <location evidence="1">Cell membrane</location>
        <topology evidence="1">Multi-pass membrane protein</topology>
    </subcellularLocation>
</comment>
<dbReference type="Proteomes" id="UP000807504">
    <property type="component" value="Unassembled WGS sequence"/>
</dbReference>
<feature type="transmembrane region" description="Helical" evidence="8">
    <location>
        <begin position="100"/>
        <end position="121"/>
    </location>
</feature>
<feature type="domain" description="Cation-transporting P-type ATPase N-terminal" evidence="9">
    <location>
        <begin position="885"/>
        <end position="957"/>
    </location>
</feature>
<keyword evidence="11" id="KW-1185">Reference proteome</keyword>
<dbReference type="GO" id="GO:0036376">
    <property type="term" value="P:sodium ion export across plasma membrane"/>
    <property type="evidence" value="ECO:0007669"/>
    <property type="project" value="TreeGrafter"/>
</dbReference>
<dbReference type="Gene3D" id="3.40.1110.10">
    <property type="entry name" value="Calcium-transporting ATPase, cytoplasmic domain N"/>
    <property type="match status" value="2"/>
</dbReference>
<dbReference type="PRINTS" id="PR00119">
    <property type="entry name" value="CATATPASE"/>
</dbReference>
<feature type="transmembrane region" description="Helical" evidence="8">
    <location>
        <begin position="292"/>
        <end position="317"/>
    </location>
</feature>
<keyword evidence="5" id="KW-0067">ATP-binding</keyword>
<dbReference type="GO" id="GO:1990573">
    <property type="term" value="P:potassium ion import across plasma membrane"/>
    <property type="evidence" value="ECO:0007669"/>
    <property type="project" value="TreeGrafter"/>
</dbReference>
<evidence type="ECO:0000256" key="4">
    <source>
        <dbReference type="ARBA" id="ARBA00022741"/>
    </source>
</evidence>
<dbReference type="GO" id="GO:0005524">
    <property type="term" value="F:ATP binding"/>
    <property type="evidence" value="ECO:0007669"/>
    <property type="project" value="UniProtKB-KW"/>
</dbReference>
<evidence type="ECO:0000256" key="1">
    <source>
        <dbReference type="ARBA" id="ARBA00004651"/>
    </source>
</evidence>
<dbReference type="Pfam" id="PF00122">
    <property type="entry name" value="E1-E2_ATPase"/>
    <property type="match status" value="2"/>
</dbReference>
<evidence type="ECO:0000256" key="5">
    <source>
        <dbReference type="ARBA" id="ARBA00022840"/>
    </source>
</evidence>
<dbReference type="SUPFAM" id="SSF81660">
    <property type="entry name" value="Metal cation-transporting ATPase, ATP-binding domain N"/>
    <property type="match status" value="2"/>
</dbReference>
<dbReference type="Gene3D" id="1.20.1110.10">
    <property type="entry name" value="Calcium-transporting ATPase, transmembrane domain"/>
    <property type="match status" value="2"/>
</dbReference>